<feature type="region of interest" description="Disordered" evidence="1">
    <location>
        <begin position="1"/>
        <end position="21"/>
    </location>
</feature>
<evidence type="ECO:0000313" key="3">
    <source>
        <dbReference type="Proteomes" id="UP001165136"/>
    </source>
</evidence>
<keyword evidence="3" id="KW-1185">Reference proteome</keyword>
<organism evidence="2 3">
    <name type="scientific">Amycolatopsis taiwanensis</name>
    <dbReference type="NCBI Taxonomy" id="342230"/>
    <lineage>
        <taxon>Bacteria</taxon>
        <taxon>Bacillati</taxon>
        <taxon>Actinomycetota</taxon>
        <taxon>Actinomycetes</taxon>
        <taxon>Pseudonocardiales</taxon>
        <taxon>Pseudonocardiaceae</taxon>
        <taxon>Amycolatopsis</taxon>
    </lineage>
</organism>
<dbReference type="EMBL" id="BSTI01000003">
    <property type="protein sequence ID" value="GLY64996.1"/>
    <property type="molecule type" value="Genomic_DNA"/>
</dbReference>
<accession>A0A9W6QY92</accession>
<dbReference type="Proteomes" id="UP001165136">
    <property type="component" value="Unassembled WGS sequence"/>
</dbReference>
<reference evidence="2" key="1">
    <citation type="submission" date="2023-03" db="EMBL/GenBank/DDBJ databases">
        <title>Amycolatopsis taiwanensis NBRC 103393.</title>
        <authorList>
            <person name="Ichikawa N."/>
            <person name="Sato H."/>
            <person name="Tonouchi N."/>
        </authorList>
    </citation>
    <scope>NUCLEOTIDE SEQUENCE</scope>
    <source>
        <strain evidence="2">NBRC 103393</strain>
    </source>
</reference>
<name>A0A9W6QY92_9PSEU</name>
<sequence length="70" mass="7364">MVRTRAGAAMDPDRPAGGWPDDAVQVPRIGLEPHSISVGTAREDLVETVLAVHTSPPQLTANAKHAVEAE</sequence>
<protein>
    <submittedName>
        <fullName evidence="2">Uncharacterized protein</fullName>
    </submittedName>
</protein>
<comment type="caution">
    <text evidence="2">The sequence shown here is derived from an EMBL/GenBank/DDBJ whole genome shotgun (WGS) entry which is preliminary data.</text>
</comment>
<evidence type="ECO:0000313" key="2">
    <source>
        <dbReference type="EMBL" id="GLY64996.1"/>
    </source>
</evidence>
<proteinExistence type="predicted"/>
<gene>
    <name evidence="2" type="ORF">Atai01_16150</name>
</gene>
<evidence type="ECO:0000256" key="1">
    <source>
        <dbReference type="SAM" id="MobiDB-lite"/>
    </source>
</evidence>
<dbReference type="AlphaFoldDB" id="A0A9W6QY92"/>